<evidence type="ECO:0000313" key="2">
    <source>
        <dbReference type="Proteomes" id="UP000593564"/>
    </source>
</evidence>
<name>A0A7J7GP11_CAMSI</name>
<organism evidence="1 2">
    <name type="scientific">Camellia sinensis</name>
    <name type="common">Tea plant</name>
    <name type="synonym">Thea sinensis</name>
    <dbReference type="NCBI Taxonomy" id="4442"/>
    <lineage>
        <taxon>Eukaryota</taxon>
        <taxon>Viridiplantae</taxon>
        <taxon>Streptophyta</taxon>
        <taxon>Embryophyta</taxon>
        <taxon>Tracheophyta</taxon>
        <taxon>Spermatophyta</taxon>
        <taxon>Magnoliopsida</taxon>
        <taxon>eudicotyledons</taxon>
        <taxon>Gunneridae</taxon>
        <taxon>Pentapetalae</taxon>
        <taxon>asterids</taxon>
        <taxon>Ericales</taxon>
        <taxon>Theaceae</taxon>
        <taxon>Camellia</taxon>
    </lineage>
</organism>
<dbReference type="EMBL" id="JACBKZ010000009">
    <property type="protein sequence ID" value="KAF5942542.1"/>
    <property type="molecule type" value="Genomic_DNA"/>
</dbReference>
<keyword evidence="2" id="KW-1185">Reference proteome</keyword>
<proteinExistence type="predicted"/>
<accession>A0A7J7GP11</accession>
<reference evidence="1 2" key="2">
    <citation type="submission" date="2020-07" db="EMBL/GenBank/DDBJ databases">
        <title>Genome assembly of wild tea tree DASZ reveals pedigree and selection history of tea varieties.</title>
        <authorList>
            <person name="Zhang W."/>
        </authorList>
    </citation>
    <scope>NUCLEOTIDE SEQUENCE [LARGE SCALE GENOMIC DNA]</scope>
    <source>
        <strain evidence="2">cv. G240</strain>
        <tissue evidence="1">Leaf</tissue>
    </source>
</reference>
<gene>
    <name evidence="1" type="ORF">HYC85_020184</name>
</gene>
<sequence length="52" mass="5500">MACESSSTALSYHRLAINNGHCLLLFSMVIMGVDEFGSGCGRELGCGVEIGY</sequence>
<protein>
    <submittedName>
        <fullName evidence="1">Uncharacterized protein</fullName>
    </submittedName>
</protein>
<comment type="caution">
    <text evidence="1">The sequence shown here is derived from an EMBL/GenBank/DDBJ whole genome shotgun (WGS) entry which is preliminary data.</text>
</comment>
<reference evidence="2" key="1">
    <citation type="journal article" date="2020" name="Nat. Commun.">
        <title>Genome assembly of wild tea tree DASZ reveals pedigree and selection history of tea varieties.</title>
        <authorList>
            <person name="Zhang W."/>
            <person name="Zhang Y."/>
            <person name="Qiu H."/>
            <person name="Guo Y."/>
            <person name="Wan H."/>
            <person name="Zhang X."/>
            <person name="Scossa F."/>
            <person name="Alseekh S."/>
            <person name="Zhang Q."/>
            <person name="Wang P."/>
            <person name="Xu L."/>
            <person name="Schmidt M.H."/>
            <person name="Jia X."/>
            <person name="Li D."/>
            <person name="Zhu A."/>
            <person name="Guo F."/>
            <person name="Chen W."/>
            <person name="Ni D."/>
            <person name="Usadel B."/>
            <person name="Fernie A.R."/>
            <person name="Wen W."/>
        </authorList>
    </citation>
    <scope>NUCLEOTIDE SEQUENCE [LARGE SCALE GENOMIC DNA]</scope>
    <source>
        <strain evidence="2">cv. G240</strain>
    </source>
</reference>
<evidence type="ECO:0000313" key="1">
    <source>
        <dbReference type="EMBL" id="KAF5942542.1"/>
    </source>
</evidence>
<dbReference type="Proteomes" id="UP000593564">
    <property type="component" value="Unassembled WGS sequence"/>
</dbReference>
<dbReference type="AlphaFoldDB" id="A0A7J7GP11"/>